<evidence type="ECO:0000256" key="9">
    <source>
        <dbReference type="PROSITE-ProRule" id="PRU01373"/>
    </source>
</evidence>
<dbReference type="GO" id="GO:0018104">
    <property type="term" value="P:peptidoglycan-protein cross-linking"/>
    <property type="evidence" value="ECO:0007669"/>
    <property type="project" value="TreeGrafter"/>
</dbReference>
<keyword evidence="4" id="KW-0808">Transferase</keyword>
<dbReference type="AlphaFoldDB" id="W0RET5"/>
<evidence type="ECO:0000256" key="10">
    <source>
        <dbReference type="SAM" id="MobiDB-lite"/>
    </source>
</evidence>
<dbReference type="EMBL" id="CP007128">
    <property type="protein sequence ID" value="AHG88957.1"/>
    <property type="molecule type" value="Genomic_DNA"/>
</dbReference>
<keyword evidence="6 9" id="KW-0133">Cell shape</keyword>
<name>W0RET5_9BACT</name>
<dbReference type="OrthoDB" id="9787225at2"/>
<gene>
    <name evidence="12" type="ORF">J421_1420</name>
</gene>
<feature type="region of interest" description="Disordered" evidence="10">
    <location>
        <begin position="160"/>
        <end position="182"/>
    </location>
</feature>
<keyword evidence="7 9" id="KW-0573">Peptidoglycan synthesis</keyword>
<dbReference type="Proteomes" id="UP000019151">
    <property type="component" value="Chromosome"/>
</dbReference>
<dbReference type="PANTHER" id="PTHR30582">
    <property type="entry name" value="L,D-TRANSPEPTIDASE"/>
    <property type="match status" value="1"/>
</dbReference>
<evidence type="ECO:0000256" key="7">
    <source>
        <dbReference type="ARBA" id="ARBA00022984"/>
    </source>
</evidence>
<evidence type="ECO:0000256" key="1">
    <source>
        <dbReference type="ARBA" id="ARBA00004752"/>
    </source>
</evidence>
<sequence length="261" mass="27223">MQARFGGVSRMLVLTAVTWITGCEVRTVPAADSTAAARHTDTVAGTVTTIPGTQRVVGAPDSGASDSAASAAAPAPPVTPGEATDSAPPVIPSEARDAPAVSDSVMHLEVDVAARRLHVFQGERETATYPVAVGSTQWPTERGTWTIKQVIINPAWVPPDQSWADESEPKAPGAPDNPLGRAQLVYDPPRTIHGTDKPKSIGTATSHGSIRMTNASIVRLAKAVLAASGSTRDAAWVDRALANPHTRQAVDLPHPVPIVVR</sequence>
<dbReference type="GO" id="GO:0071972">
    <property type="term" value="F:peptidoglycan L,D-transpeptidase activity"/>
    <property type="evidence" value="ECO:0007669"/>
    <property type="project" value="TreeGrafter"/>
</dbReference>
<proteinExistence type="inferred from homology"/>
<dbReference type="Pfam" id="PF03734">
    <property type="entry name" value="YkuD"/>
    <property type="match status" value="1"/>
</dbReference>
<dbReference type="GO" id="GO:0008360">
    <property type="term" value="P:regulation of cell shape"/>
    <property type="evidence" value="ECO:0007669"/>
    <property type="project" value="UniProtKB-UniRule"/>
</dbReference>
<keyword evidence="5" id="KW-0378">Hydrolase</keyword>
<dbReference type="SUPFAM" id="SSF141523">
    <property type="entry name" value="L,D-transpeptidase catalytic domain-like"/>
    <property type="match status" value="1"/>
</dbReference>
<dbReference type="GO" id="GO:0005576">
    <property type="term" value="C:extracellular region"/>
    <property type="evidence" value="ECO:0007669"/>
    <property type="project" value="TreeGrafter"/>
</dbReference>
<evidence type="ECO:0000256" key="6">
    <source>
        <dbReference type="ARBA" id="ARBA00022960"/>
    </source>
</evidence>
<keyword evidence="8 9" id="KW-0961">Cell wall biogenesis/degradation</keyword>
<comment type="caution">
    <text evidence="9">Lacks conserved residue(s) required for the propagation of feature annotation.</text>
</comment>
<organism evidence="12 13">
    <name type="scientific">Gemmatirosa kalamazoonensis</name>
    <dbReference type="NCBI Taxonomy" id="861299"/>
    <lineage>
        <taxon>Bacteria</taxon>
        <taxon>Pseudomonadati</taxon>
        <taxon>Gemmatimonadota</taxon>
        <taxon>Gemmatimonadia</taxon>
        <taxon>Gemmatimonadales</taxon>
        <taxon>Gemmatimonadaceae</taxon>
        <taxon>Gemmatirosa</taxon>
    </lineage>
</organism>
<comment type="similarity">
    <text evidence="2">Belongs to the YkuD family.</text>
</comment>
<dbReference type="Gene3D" id="2.40.440.10">
    <property type="entry name" value="L,D-transpeptidase catalytic domain-like"/>
    <property type="match status" value="1"/>
</dbReference>
<keyword evidence="3" id="KW-0328">Glycosyltransferase</keyword>
<accession>W0RET5</accession>
<dbReference type="PANTHER" id="PTHR30582:SF24">
    <property type="entry name" value="L,D-TRANSPEPTIDASE ERFK_SRFK-RELATED"/>
    <property type="match status" value="1"/>
</dbReference>
<dbReference type="KEGG" id="gba:J421_1420"/>
<keyword evidence="13" id="KW-1185">Reference proteome</keyword>
<evidence type="ECO:0000256" key="3">
    <source>
        <dbReference type="ARBA" id="ARBA00022676"/>
    </source>
</evidence>
<dbReference type="PROSITE" id="PS51257">
    <property type="entry name" value="PROKAR_LIPOPROTEIN"/>
    <property type="match status" value="1"/>
</dbReference>
<dbReference type="InterPro" id="IPR038063">
    <property type="entry name" value="Transpep_catalytic_dom"/>
</dbReference>
<dbReference type="HOGENOM" id="CLU_1064603_0_0_0"/>
<comment type="pathway">
    <text evidence="1 9">Cell wall biogenesis; peptidoglycan biosynthesis.</text>
</comment>
<evidence type="ECO:0000313" key="13">
    <source>
        <dbReference type="Proteomes" id="UP000019151"/>
    </source>
</evidence>
<dbReference type="RefSeq" id="WP_025410478.1">
    <property type="nucleotide sequence ID" value="NZ_CP007128.1"/>
</dbReference>
<feature type="domain" description="L,D-TPase catalytic" evidence="11">
    <location>
        <begin position="106"/>
        <end position="235"/>
    </location>
</feature>
<feature type="region of interest" description="Disordered" evidence="10">
    <location>
        <begin position="53"/>
        <end position="92"/>
    </location>
</feature>
<reference evidence="12 13" key="1">
    <citation type="journal article" date="2014" name="Genome Announc.">
        <title>Genome Sequence and Methylome of Soil Bacterium Gemmatirosa kalamazoonensis KBS708T, a Member of the Rarely Cultivated Gemmatimonadetes Phylum.</title>
        <authorList>
            <person name="Debruyn J.M."/>
            <person name="Radosevich M."/>
            <person name="Wommack K.E."/>
            <person name="Polson S.W."/>
            <person name="Hauser L.J."/>
            <person name="Fawaz M.N."/>
            <person name="Korlach J."/>
            <person name="Tsai Y.C."/>
        </authorList>
    </citation>
    <scope>NUCLEOTIDE SEQUENCE [LARGE SCALE GENOMIC DNA]</scope>
    <source>
        <strain evidence="12 13">KBS708</strain>
    </source>
</reference>
<evidence type="ECO:0000259" key="11">
    <source>
        <dbReference type="PROSITE" id="PS52029"/>
    </source>
</evidence>
<protein>
    <submittedName>
        <fullName evidence="12">ErfK/YbiS/YcfS/YnhG family protein</fullName>
    </submittedName>
</protein>
<dbReference type="eggNOG" id="COG1376">
    <property type="taxonomic scope" value="Bacteria"/>
</dbReference>
<dbReference type="STRING" id="861299.J421_1420"/>
<dbReference type="InterPro" id="IPR050979">
    <property type="entry name" value="LD-transpeptidase"/>
</dbReference>
<evidence type="ECO:0000256" key="2">
    <source>
        <dbReference type="ARBA" id="ARBA00005992"/>
    </source>
</evidence>
<dbReference type="PROSITE" id="PS52029">
    <property type="entry name" value="LD_TPASE"/>
    <property type="match status" value="1"/>
</dbReference>
<dbReference type="UniPathway" id="UPA00219"/>
<feature type="compositionally biased region" description="Low complexity" evidence="10">
    <location>
        <begin position="58"/>
        <end position="73"/>
    </location>
</feature>
<dbReference type="InterPro" id="IPR005490">
    <property type="entry name" value="LD_TPept_cat_dom"/>
</dbReference>
<evidence type="ECO:0000256" key="4">
    <source>
        <dbReference type="ARBA" id="ARBA00022679"/>
    </source>
</evidence>
<evidence type="ECO:0000256" key="5">
    <source>
        <dbReference type="ARBA" id="ARBA00022801"/>
    </source>
</evidence>
<evidence type="ECO:0000256" key="8">
    <source>
        <dbReference type="ARBA" id="ARBA00023316"/>
    </source>
</evidence>
<dbReference type="GO" id="GO:0071555">
    <property type="term" value="P:cell wall organization"/>
    <property type="evidence" value="ECO:0007669"/>
    <property type="project" value="UniProtKB-UniRule"/>
</dbReference>
<dbReference type="GO" id="GO:0016757">
    <property type="term" value="F:glycosyltransferase activity"/>
    <property type="evidence" value="ECO:0007669"/>
    <property type="project" value="UniProtKB-KW"/>
</dbReference>
<dbReference type="CDD" id="cd16913">
    <property type="entry name" value="YkuD_like"/>
    <property type="match status" value="1"/>
</dbReference>
<evidence type="ECO:0000313" key="12">
    <source>
        <dbReference type="EMBL" id="AHG88957.1"/>
    </source>
</evidence>
<dbReference type="InParanoid" id="W0RET5"/>